<evidence type="ECO:0000313" key="2">
    <source>
        <dbReference type="EMBL" id="TEB39535.1"/>
    </source>
</evidence>
<protein>
    <submittedName>
        <fullName evidence="2">Uncharacterized protein</fullName>
    </submittedName>
</protein>
<dbReference type="Proteomes" id="UP000298030">
    <property type="component" value="Unassembled WGS sequence"/>
</dbReference>
<gene>
    <name evidence="2" type="ORF">FA13DRAFT_1723745</name>
</gene>
<evidence type="ECO:0000256" key="1">
    <source>
        <dbReference type="SAM" id="MobiDB-lite"/>
    </source>
</evidence>
<accession>A0A4Y7TZE3</accession>
<sequence length="80" mass="8755">MPRIVSSSPDSPLLSVLGDKRGKRPTQKVSSDANLFRLADSHTMKRFTSAATSIAKTIDVIKVPSRYQTKVSQPIANRSL</sequence>
<proteinExistence type="predicted"/>
<organism evidence="2 3">
    <name type="scientific">Coprinellus micaceus</name>
    <name type="common">Glistening ink-cap mushroom</name>
    <name type="synonym">Coprinus micaceus</name>
    <dbReference type="NCBI Taxonomy" id="71717"/>
    <lineage>
        <taxon>Eukaryota</taxon>
        <taxon>Fungi</taxon>
        <taxon>Dikarya</taxon>
        <taxon>Basidiomycota</taxon>
        <taxon>Agaricomycotina</taxon>
        <taxon>Agaricomycetes</taxon>
        <taxon>Agaricomycetidae</taxon>
        <taxon>Agaricales</taxon>
        <taxon>Agaricineae</taxon>
        <taxon>Psathyrellaceae</taxon>
        <taxon>Coprinellus</taxon>
    </lineage>
</organism>
<feature type="compositionally biased region" description="Low complexity" evidence="1">
    <location>
        <begin position="1"/>
        <end position="17"/>
    </location>
</feature>
<keyword evidence="3" id="KW-1185">Reference proteome</keyword>
<feature type="region of interest" description="Disordered" evidence="1">
    <location>
        <begin position="1"/>
        <end position="30"/>
    </location>
</feature>
<dbReference type="EMBL" id="QPFP01000001">
    <property type="protein sequence ID" value="TEB39535.1"/>
    <property type="molecule type" value="Genomic_DNA"/>
</dbReference>
<evidence type="ECO:0000313" key="3">
    <source>
        <dbReference type="Proteomes" id="UP000298030"/>
    </source>
</evidence>
<dbReference type="AlphaFoldDB" id="A0A4Y7TZE3"/>
<comment type="caution">
    <text evidence="2">The sequence shown here is derived from an EMBL/GenBank/DDBJ whole genome shotgun (WGS) entry which is preliminary data.</text>
</comment>
<name>A0A4Y7TZE3_COPMI</name>
<reference evidence="2 3" key="1">
    <citation type="journal article" date="2019" name="Nat. Ecol. Evol.">
        <title>Megaphylogeny resolves global patterns of mushroom evolution.</title>
        <authorList>
            <person name="Varga T."/>
            <person name="Krizsan K."/>
            <person name="Foldi C."/>
            <person name="Dima B."/>
            <person name="Sanchez-Garcia M."/>
            <person name="Sanchez-Ramirez S."/>
            <person name="Szollosi G.J."/>
            <person name="Szarkandi J.G."/>
            <person name="Papp V."/>
            <person name="Albert L."/>
            <person name="Andreopoulos W."/>
            <person name="Angelini C."/>
            <person name="Antonin V."/>
            <person name="Barry K.W."/>
            <person name="Bougher N.L."/>
            <person name="Buchanan P."/>
            <person name="Buyck B."/>
            <person name="Bense V."/>
            <person name="Catcheside P."/>
            <person name="Chovatia M."/>
            <person name="Cooper J."/>
            <person name="Damon W."/>
            <person name="Desjardin D."/>
            <person name="Finy P."/>
            <person name="Geml J."/>
            <person name="Haridas S."/>
            <person name="Hughes K."/>
            <person name="Justo A."/>
            <person name="Karasinski D."/>
            <person name="Kautmanova I."/>
            <person name="Kiss B."/>
            <person name="Kocsube S."/>
            <person name="Kotiranta H."/>
            <person name="LaButti K.M."/>
            <person name="Lechner B.E."/>
            <person name="Liimatainen K."/>
            <person name="Lipzen A."/>
            <person name="Lukacs Z."/>
            <person name="Mihaltcheva S."/>
            <person name="Morgado L.N."/>
            <person name="Niskanen T."/>
            <person name="Noordeloos M.E."/>
            <person name="Ohm R.A."/>
            <person name="Ortiz-Santana B."/>
            <person name="Ovrebo C."/>
            <person name="Racz N."/>
            <person name="Riley R."/>
            <person name="Savchenko A."/>
            <person name="Shiryaev A."/>
            <person name="Soop K."/>
            <person name="Spirin V."/>
            <person name="Szebenyi C."/>
            <person name="Tomsovsky M."/>
            <person name="Tulloss R.E."/>
            <person name="Uehling J."/>
            <person name="Grigoriev I.V."/>
            <person name="Vagvolgyi C."/>
            <person name="Papp T."/>
            <person name="Martin F.M."/>
            <person name="Miettinen O."/>
            <person name="Hibbett D.S."/>
            <person name="Nagy L.G."/>
        </authorList>
    </citation>
    <scope>NUCLEOTIDE SEQUENCE [LARGE SCALE GENOMIC DNA]</scope>
    <source>
        <strain evidence="2 3">FP101781</strain>
    </source>
</reference>